<comment type="caution">
    <text evidence="4">The sequence shown here is derived from an EMBL/GenBank/DDBJ whole genome shotgun (WGS) entry which is preliminary data.</text>
</comment>
<evidence type="ECO:0000256" key="1">
    <source>
        <dbReference type="SAM" id="MobiDB-lite"/>
    </source>
</evidence>
<gene>
    <name evidence="4" type="ORF">CLV52_0389</name>
</gene>
<dbReference type="Pfam" id="PF19516">
    <property type="entry name" value="DUF6049"/>
    <property type="match status" value="1"/>
</dbReference>
<feature type="region of interest" description="Disordered" evidence="1">
    <location>
        <begin position="291"/>
        <end position="315"/>
    </location>
</feature>
<reference evidence="4 5" key="1">
    <citation type="submission" date="2019-03" db="EMBL/GenBank/DDBJ databases">
        <title>Genomic Encyclopedia of Archaeal and Bacterial Type Strains, Phase II (KMG-II): from individual species to whole genera.</title>
        <authorList>
            <person name="Goeker M."/>
        </authorList>
    </citation>
    <scope>NUCLEOTIDE SEQUENCE [LARGE SCALE GENOMIC DNA]</scope>
    <source>
        <strain evidence="4 5">DSM 24782</strain>
    </source>
</reference>
<feature type="signal peptide" evidence="3">
    <location>
        <begin position="1"/>
        <end position="21"/>
    </location>
</feature>
<keyword evidence="2" id="KW-0812">Transmembrane</keyword>
<evidence type="ECO:0008006" key="6">
    <source>
        <dbReference type="Google" id="ProtNLM"/>
    </source>
</evidence>
<evidence type="ECO:0000256" key="3">
    <source>
        <dbReference type="SAM" id="SignalP"/>
    </source>
</evidence>
<feature type="compositionally biased region" description="Low complexity" evidence="1">
    <location>
        <begin position="293"/>
        <end position="315"/>
    </location>
</feature>
<protein>
    <recommendedName>
        <fullName evidence="6">Glycoprotein</fullName>
    </recommendedName>
</protein>
<feature type="transmembrane region" description="Helical" evidence="2">
    <location>
        <begin position="646"/>
        <end position="665"/>
    </location>
</feature>
<proteinExistence type="predicted"/>
<dbReference type="InterPro" id="IPR046112">
    <property type="entry name" value="DUF6049"/>
</dbReference>
<organism evidence="4 5">
    <name type="scientific">Amnibacterium kyonggiense</name>
    <dbReference type="NCBI Taxonomy" id="595671"/>
    <lineage>
        <taxon>Bacteria</taxon>
        <taxon>Bacillati</taxon>
        <taxon>Actinomycetota</taxon>
        <taxon>Actinomycetes</taxon>
        <taxon>Micrococcales</taxon>
        <taxon>Microbacteriaceae</taxon>
        <taxon>Amnibacterium</taxon>
    </lineage>
</organism>
<keyword evidence="5" id="KW-1185">Reference proteome</keyword>
<feature type="chain" id="PRO_5038951046" description="Glycoprotein" evidence="3">
    <location>
        <begin position="22"/>
        <end position="679"/>
    </location>
</feature>
<name>A0A4V3EB70_9MICO</name>
<dbReference type="Proteomes" id="UP000295344">
    <property type="component" value="Unassembled WGS sequence"/>
</dbReference>
<evidence type="ECO:0000313" key="5">
    <source>
        <dbReference type="Proteomes" id="UP000295344"/>
    </source>
</evidence>
<dbReference type="EMBL" id="SOAM01000001">
    <property type="protein sequence ID" value="TDS79844.1"/>
    <property type="molecule type" value="Genomic_DNA"/>
</dbReference>
<evidence type="ECO:0000256" key="2">
    <source>
        <dbReference type="SAM" id="Phobius"/>
    </source>
</evidence>
<accession>A0A4V3EB70</accession>
<keyword evidence="2" id="KW-0472">Membrane</keyword>
<dbReference type="RefSeq" id="WP_162850676.1">
    <property type="nucleotide sequence ID" value="NZ_BAAARP010000001.1"/>
</dbReference>
<sequence>MTASRVLAALLASVVATVGLAAAPVAAPSARAATEPASVVVAPDGGGVVRSGKDLGVTVVVTNTGTAALPSGLVSLAVDAAPAASTASLLTSIAPAVPLEALQGKLLRAHASVKALGAGDSTTVRLTEKYDDLSGILTAPSGARTLYVQYAAGPSGRAAKVFAQSAIVNMQGSKASVGLAAVIPLGAPPNGTGVVDAAKQEELVSPDGAWGIALRAAQADPQAAVALDPEVLASIRLAGDAAPPDVAGFLSTLRGLPNEFLRLPYADTDLTLARAAGAPSSLEPTSFAGVGLASTATDGPTPAPTATPAATPSTAADLTEWNWSDREVAWPVPGTTSGADLTALGSSSVLLSSNDLSDTATRRASGPLARIGSTDVLVADPTVSSLLATAGGTGVAADAALAELSGLLATSAVNGETSALLAAVARGTTAPHLDDVLRRLGDEPWVRPTTLAGLGSASDAVTVQLKAGTVQRSQVATAKALVAGERGVQELGKAVVAGAATVTAPNRLALLATLSTAWRQDDAGWRTAATAATTAFDGLLDEVALANGSDFNFIGNDGNLKIFVTNALSVPVRVVVHGSVSNGAVQFTDRTVQVTVPAKGRAPGILPFKSIRNGRTDLTLSLTTPDGTAIGTTLNRGATVRAGFDTIVAIGLLGALAVLLAIGVYRNVKRRRQPRAAAA</sequence>
<keyword evidence="3" id="KW-0732">Signal</keyword>
<dbReference type="AlphaFoldDB" id="A0A4V3EB70"/>
<evidence type="ECO:0000313" key="4">
    <source>
        <dbReference type="EMBL" id="TDS79844.1"/>
    </source>
</evidence>
<keyword evidence="2" id="KW-1133">Transmembrane helix</keyword>